<accession>M7XEZ6</accession>
<dbReference type="STRING" id="1239962.C943_00400"/>
<dbReference type="EMBL" id="AMZY02000010">
    <property type="protein sequence ID" value="EMS33123.1"/>
    <property type="molecule type" value="Genomic_DNA"/>
</dbReference>
<gene>
    <name evidence="1" type="ORF">C943_00400</name>
</gene>
<organism evidence="1 2">
    <name type="scientific">Mariniradius saccharolyticus AK6</name>
    <dbReference type="NCBI Taxonomy" id="1239962"/>
    <lineage>
        <taxon>Bacteria</taxon>
        <taxon>Pseudomonadati</taxon>
        <taxon>Bacteroidota</taxon>
        <taxon>Cytophagia</taxon>
        <taxon>Cytophagales</taxon>
        <taxon>Cyclobacteriaceae</taxon>
        <taxon>Mariniradius</taxon>
    </lineage>
</organism>
<dbReference type="InParanoid" id="M7XEZ6"/>
<comment type="caution">
    <text evidence="1">The sequence shown here is derived from an EMBL/GenBank/DDBJ whole genome shotgun (WGS) entry which is preliminary data.</text>
</comment>
<evidence type="ECO:0000313" key="2">
    <source>
        <dbReference type="Proteomes" id="UP000010953"/>
    </source>
</evidence>
<reference evidence="1" key="1">
    <citation type="submission" date="2013-01" db="EMBL/GenBank/DDBJ databases">
        <title>Genome assembly of Mariniradius saccharolyticus AK6.</title>
        <authorList>
            <person name="Vaidya B."/>
            <person name="Khatri I."/>
            <person name="Tanuku N.R.S."/>
            <person name="Subramanian S."/>
            <person name="Pinnaka A."/>
        </authorList>
    </citation>
    <scope>NUCLEOTIDE SEQUENCE [LARGE SCALE GENOMIC DNA]</scope>
    <source>
        <strain evidence="1">AK6</strain>
    </source>
</reference>
<evidence type="ECO:0000313" key="1">
    <source>
        <dbReference type="EMBL" id="EMS33123.1"/>
    </source>
</evidence>
<dbReference type="AlphaFoldDB" id="M7XEZ6"/>
<sequence>MSYHEVGVFVATFFPDLFFISSHPKSMADQRAFVIFVA</sequence>
<keyword evidence="2" id="KW-1185">Reference proteome</keyword>
<protein>
    <submittedName>
        <fullName evidence="1">Uncharacterized protein</fullName>
    </submittedName>
</protein>
<proteinExistence type="predicted"/>
<dbReference type="Proteomes" id="UP000010953">
    <property type="component" value="Unassembled WGS sequence"/>
</dbReference>
<name>M7XEZ6_9BACT</name>